<dbReference type="InterPro" id="IPR029062">
    <property type="entry name" value="Class_I_gatase-like"/>
</dbReference>
<dbReference type="InterPro" id="IPR040921">
    <property type="entry name" value="Peptidase_S66C"/>
</dbReference>
<dbReference type="GO" id="GO:0006508">
    <property type="term" value="P:proteolysis"/>
    <property type="evidence" value="ECO:0007669"/>
    <property type="project" value="UniProtKB-KW"/>
</dbReference>
<dbReference type="Pfam" id="PF02016">
    <property type="entry name" value="Peptidase_S66"/>
    <property type="match status" value="1"/>
</dbReference>
<keyword evidence="2 9" id="KW-0121">Carboxypeptidase</keyword>
<comment type="caution">
    <text evidence="9">The sequence shown here is derived from an EMBL/GenBank/DDBJ whole genome shotgun (WGS) entry which is preliminary data.</text>
</comment>
<keyword evidence="4" id="KW-0378">Hydrolase</keyword>
<evidence type="ECO:0000256" key="4">
    <source>
        <dbReference type="ARBA" id="ARBA00022801"/>
    </source>
</evidence>
<name>A0A7X8XUI0_9BACT</name>
<dbReference type="GO" id="GO:0004180">
    <property type="term" value="F:carboxypeptidase activity"/>
    <property type="evidence" value="ECO:0007669"/>
    <property type="project" value="UniProtKB-KW"/>
</dbReference>
<dbReference type="SUPFAM" id="SSF141986">
    <property type="entry name" value="LD-carboxypeptidase A C-terminal domain-like"/>
    <property type="match status" value="1"/>
</dbReference>
<dbReference type="Proteomes" id="UP000585050">
    <property type="component" value="Unassembled WGS sequence"/>
</dbReference>
<dbReference type="InterPro" id="IPR040449">
    <property type="entry name" value="Peptidase_S66_N"/>
</dbReference>
<evidence type="ECO:0000313" key="9">
    <source>
        <dbReference type="EMBL" id="NLR90378.1"/>
    </source>
</evidence>
<proteinExistence type="inferred from homology"/>
<feature type="domain" description="LD-carboxypeptidase C-terminal" evidence="8">
    <location>
        <begin position="169"/>
        <end position="282"/>
    </location>
</feature>
<dbReference type="SUPFAM" id="SSF52317">
    <property type="entry name" value="Class I glutamine amidotransferase-like"/>
    <property type="match status" value="1"/>
</dbReference>
<dbReference type="PANTHER" id="PTHR30237">
    <property type="entry name" value="MURAMOYLTETRAPEPTIDE CARBOXYPEPTIDASE"/>
    <property type="match status" value="1"/>
</dbReference>
<feature type="active site" description="Charge relay system" evidence="6">
    <location>
        <position position="200"/>
    </location>
</feature>
<accession>A0A7X8XUI0</accession>
<reference evidence="9 10" key="1">
    <citation type="submission" date="2020-04" db="EMBL/GenBank/DDBJ databases">
        <title>Flammeovirga sp. SR4, a novel species isolated from seawater.</title>
        <authorList>
            <person name="Wang X."/>
        </authorList>
    </citation>
    <scope>NUCLEOTIDE SEQUENCE [LARGE SCALE GENOMIC DNA]</scope>
    <source>
        <strain evidence="9 10">SR4</strain>
    </source>
</reference>
<dbReference type="Gene3D" id="3.50.30.60">
    <property type="entry name" value="LD-carboxypeptidase A C-terminal domain-like"/>
    <property type="match status" value="1"/>
</dbReference>
<sequence>MGILQRGDKVAVVAASGVVNIDAVLDGIEVLRAWGLIVSDDQQWAAEWGSLAGADSRRISRLQEALDDPEIKAIFLARGGYGLTRIIDRVDWAKFIDHPKWVIGFSDVTTLHTCINNIGFASIHGPMVAQFNKKELEVSISQLKGMLFYDEVPMLKGDIKEEYSDREITGTMVGGNLCMIADQIGTYSELDIEDKILFLEEVGEKPYQVDRMMTRLKRSGDLNKVKAIIMGQFSMVPDEERPFPLTVKQIIKEKVDVPVITGVTCGHEYPNTPIILGGQYTIKCIDDKALIEYASNL</sequence>
<protein>
    <submittedName>
        <fullName evidence="9">LD-carboxypeptidase</fullName>
    </submittedName>
</protein>
<feature type="active site" description="Nucleophile" evidence="6">
    <location>
        <position position="106"/>
    </location>
</feature>
<dbReference type="EMBL" id="JABAIL010000001">
    <property type="protein sequence ID" value="NLR90378.1"/>
    <property type="molecule type" value="Genomic_DNA"/>
</dbReference>
<evidence type="ECO:0000256" key="1">
    <source>
        <dbReference type="ARBA" id="ARBA00010233"/>
    </source>
</evidence>
<dbReference type="InterPro" id="IPR027461">
    <property type="entry name" value="Carboxypeptidase_A_C_sf"/>
</dbReference>
<dbReference type="InterPro" id="IPR027478">
    <property type="entry name" value="LdcA_N"/>
</dbReference>
<keyword evidence="10" id="KW-1185">Reference proteome</keyword>
<dbReference type="GO" id="GO:0008236">
    <property type="term" value="F:serine-type peptidase activity"/>
    <property type="evidence" value="ECO:0007669"/>
    <property type="project" value="UniProtKB-KW"/>
</dbReference>
<evidence type="ECO:0000256" key="6">
    <source>
        <dbReference type="PIRSR" id="PIRSR028757-1"/>
    </source>
</evidence>
<dbReference type="InterPro" id="IPR003507">
    <property type="entry name" value="S66_fam"/>
</dbReference>
<dbReference type="Pfam" id="PF17676">
    <property type="entry name" value="Peptidase_S66C"/>
    <property type="match status" value="1"/>
</dbReference>
<dbReference type="PANTHER" id="PTHR30237:SF2">
    <property type="entry name" value="MUREIN TETRAPEPTIDE CARBOXYPEPTIDASE"/>
    <property type="match status" value="1"/>
</dbReference>
<dbReference type="AlphaFoldDB" id="A0A7X8XUI0"/>
<dbReference type="CDD" id="cd07025">
    <property type="entry name" value="Peptidase_S66"/>
    <property type="match status" value="1"/>
</dbReference>
<keyword evidence="5" id="KW-0720">Serine protease</keyword>
<gene>
    <name evidence="9" type="ORF">HGP29_04135</name>
</gene>
<feature type="active site" description="Charge relay system" evidence="6">
    <location>
        <position position="267"/>
    </location>
</feature>
<evidence type="ECO:0000256" key="2">
    <source>
        <dbReference type="ARBA" id="ARBA00022645"/>
    </source>
</evidence>
<feature type="domain" description="LD-carboxypeptidase N-terminal" evidence="7">
    <location>
        <begin position="10"/>
        <end position="125"/>
    </location>
</feature>
<dbReference type="Gene3D" id="3.40.50.10740">
    <property type="entry name" value="Class I glutamine amidotransferase-like"/>
    <property type="match status" value="1"/>
</dbReference>
<evidence type="ECO:0000259" key="7">
    <source>
        <dbReference type="Pfam" id="PF02016"/>
    </source>
</evidence>
<evidence type="ECO:0000313" key="10">
    <source>
        <dbReference type="Proteomes" id="UP000585050"/>
    </source>
</evidence>
<comment type="similarity">
    <text evidence="1">Belongs to the peptidase S66 family.</text>
</comment>
<organism evidence="9 10">
    <name type="scientific">Flammeovirga agarivorans</name>
    <dbReference type="NCBI Taxonomy" id="2726742"/>
    <lineage>
        <taxon>Bacteria</taxon>
        <taxon>Pseudomonadati</taxon>
        <taxon>Bacteroidota</taxon>
        <taxon>Cytophagia</taxon>
        <taxon>Cytophagales</taxon>
        <taxon>Flammeovirgaceae</taxon>
        <taxon>Flammeovirga</taxon>
    </lineage>
</organism>
<evidence type="ECO:0000259" key="8">
    <source>
        <dbReference type="Pfam" id="PF17676"/>
    </source>
</evidence>
<dbReference type="PIRSF" id="PIRSF028757">
    <property type="entry name" value="LD-carboxypeptidase"/>
    <property type="match status" value="1"/>
</dbReference>
<keyword evidence="3" id="KW-0645">Protease</keyword>
<evidence type="ECO:0000256" key="5">
    <source>
        <dbReference type="ARBA" id="ARBA00022825"/>
    </source>
</evidence>
<dbReference type="RefSeq" id="WP_168881080.1">
    <property type="nucleotide sequence ID" value="NZ_JABAIL010000001.1"/>
</dbReference>
<evidence type="ECO:0000256" key="3">
    <source>
        <dbReference type="ARBA" id="ARBA00022670"/>
    </source>
</evidence>